<protein>
    <submittedName>
        <fullName evidence="1">Uncharacterized protein</fullName>
    </submittedName>
</protein>
<sequence length="175" mass="19704">MEAREGKSLSIFSLLLPSSSHSIQFNSMAGWLFALAIMARYEMSKSEAAYQVYAKSCPYVQARAYYAQAQAAVQVEFIDTESLLSYSNISTNQWIQLFRHHFISMFRPSAQLCVLKLKGKTDPRLLLQPHPPASLDDACRSHVKSFLECVVVQSDLSPLEMGRVGLLCTSRLFLM</sequence>
<evidence type="ECO:0000313" key="2">
    <source>
        <dbReference type="Proteomes" id="UP000249390"/>
    </source>
</evidence>
<comment type="caution">
    <text evidence="1">The sequence shown here is derived from an EMBL/GenBank/DDBJ whole genome shotgun (WGS) entry which is preliminary data.</text>
</comment>
<dbReference type="AlphaFoldDB" id="A0A328DGL2"/>
<evidence type="ECO:0000313" key="1">
    <source>
        <dbReference type="EMBL" id="RAL44945.1"/>
    </source>
</evidence>
<keyword evidence="2" id="KW-1185">Reference proteome</keyword>
<name>A0A328DGL2_9ASTE</name>
<dbReference type="Proteomes" id="UP000249390">
    <property type="component" value="Unassembled WGS sequence"/>
</dbReference>
<organism evidence="1 2">
    <name type="scientific">Cuscuta australis</name>
    <dbReference type="NCBI Taxonomy" id="267555"/>
    <lineage>
        <taxon>Eukaryota</taxon>
        <taxon>Viridiplantae</taxon>
        <taxon>Streptophyta</taxon>
        <taxon>Embryophyta</taxon>
        <taxon>Tracheophyta</taxon>
        <taxon>Spermatophyta</taxon>
        <taxon>Magnoliopsida</taxon>
        <taxon>eudicotyledons</taxon>
        <taxon>Gunneridae</taxon>
        <taxon>Pentapetalae</taxon>
        <taxon>asterids</taxon>
        <taxon>lamiids</taxon>
        <taxon>Solanales</taxon>
        <taxon>Convolvulaceae</taxon>
        <taxon>Cuscuteae</taxon>
        <taxon>Cuscuta</taxon>
        <taxon>Cuscuta subgen. Grammica</taxon>
        <taxon>Cuscuta sect. Cleistogrammica</taxon>
    </lineage>
</organism>
<gene>
    <name evidence="1" type="ORF">DM860_003704</name>
</gene>
<proteinExistence type="predicted"/>
<accession>A0A328DGL2</accession>
<dbReference type="EMBL" id="NQVE01000142">
    <property type="protein sequence ID" value="RAL44945.1"/>
    <property type="molecule type" value="Genomic_DNA"/>
</dbReference>
<reference evidence="1 2" key="1">
    <citation type="submission" date="2018-06" db="EMBL/GenBank/DDBJ databases">
        <title>The Genome of Cuscuta australis (Dodder) Provides Insight into the Evolution of Plant Parasitism.</title>
        <authorList>
            <person name="Liu H."/>
        </authorList>
    </citation>
    <scope>NUCLEOTIDE SEQUENCE [LARGE SCALE GENOMIC DNA]</scope>
    <source>
        <strain evidence="2">cv. Yunnan</strain>
        <tissue evidence="1">Vines</tissue>
    </source>
</reference>